<dbReference type="PRINTS" id="PR00364">
    <property type="entry name" value="DISEASERSIST"/>
</dbReference>
<evidence type="ECO:0000259" key="2">
    <source>
        <dbReference type="Pfam" id="PF00931"/>
    </source>
</evidence>
<dbReference type="InterPro" id="IPR011990">
    <property type="entry name" value="TPR-like_helical_dom_sf"/>
</dbReference>
<dbReference type="PANTHER" id="PTHR47691:SF3">
    <property type="entry name" value="HTH-TYPE TRANSCRIPTIONAL REGULATOR RV0890C-RELATED"/>
    <property type="match status" value="1"/>
</dbReference>
<dbReference type="EMBL" id="CP008953">
    <property type="protein sequence ID" value="AIG77272.1"/>
    <property type="molecule type" value="Genomic_DNA"/>
</dbReference>
<dbReference type="STRING" id="208439.AJAP_22070"/>
<dbReference type="Pfam" id="PF13424">
    <property type="entry name" value="TPR_12"/>
    <property type="match status" value="2"/>
</dbReference>
<dbReference type="AlphaFoldDB" id="A0A075USY4"/>
<keyword evidence="4" id="KW-1185">Reference proteome</keyword>
<dbReference type="PANTHER" id="PTHR47691">
    <property type="entry name" value="REGULATOR-RELATED"/>
    <property type="match status" value="1"/>
</dbReference>
<gene>
    <name evidence="3" type="ORF">AJAP_22070</name>
</gene>
<dbReference type="Proteomes" id="UP000028492">
    <property type="component" value="Chromosome"/>
</dbReference>
<reference evidence="3 4" key="1">
    <citation type="journal article" date="2014" name="J. Biotechnol.">
        <title>Complete genome sequence of the actinobacterium Amycolatopsis japonica MG417-CF17(T) (=DSM 44213T) producing (S,S)-N,N'-ethylenediaminedisuccinic acid.</title>
        <authorList>
            <person name="Stegmann E."/>
            <person name="Albersmeier A."/>
            <person name="Spohn M."/>
            <person name="Gert H."/>
            <person name="Weber T."/>
            <person name="Wohlleben W."/>
            <person name="Kalinowski J."/>
            <person name="Ruckert C."/>
        </authorList>
    </citation>
    <scope>NUCLEOTIDE SEQUENCE [LARGE SCALE GENOMIC DNA]</scope>
    <source>
        <strain evidence="4">MG417-CF17 (DSM 44213)</strain>
    </source>
</reference>
<dbReference type="Gene3D" id="3.40.50.300">
    <property type="entry name" value="P-loop containing nucleotide triphosphate hydrolases"/>
    <property type="match status" value="1"/>
</dbReference>
<evidence type="ECO:0000256" key="1">
    <source>
        <dbReference type="SAM" id="MobiDB-lite"/>
    </source>
</evidence>
<dbReference type="HOGENOM" id="CLU_004665_2_1_11"/>
<dbReference type="GO" id="GO:0043531">
    <property type="term" value="F:ADP binding"/>
    <property type="evidence" value="ECO:0007669"/>
    <property type="project" value="InterPro"/>
</dbReference>
<protein>
    <recommendedName>
        <fullName evidence="2">NB-ARC domain-containing protein</fullName>
    </recommendedName>
</protein>
<evidence type="ECO:0000313" key="3">
    <source>
        <dbReference type="EMBL" id="AIG77272.1"/>
    </source>
</evidence>
<accession>A0A075USY4</accession>
<feature type="region of interest" description="Disordered" evidence="1">
    <location>
        <begin position="1"/>
        <end position="22"/>
    </location>
</feature>
<feature type="compositionally biased region" description="Basic and acidic residues" evidence="1">
    <location>
        <begin position="1"/>
        <end position="10"/>
    </location>
</feature>
<proteinExistence type="predicted"/>
<dbReference type="Pfam" id="PF00931">
    <property type="entry name" value="NB-ARC"/>
    <property type="match status" value="1"/>
</dbReference>
<dbReference type="KEGG" id="aja:AJAP_22070"/>
<feature type="domain" description="NB-ARC" evidence="2">
    <location>
        <begin position="47"/>
        <end position="202"/>
    </location>
</feature>
<dbReference type="InterPro" id="IPR027417">
    <property type="entry name" value="P-loop_NTPase"/>
</dbReference>
<dbReference type="Gene3D" id="1.25.40.10">
    <property type="entry name" value="Tetratricopeptide repeat domain"/>
    <property type="match status" value="1"/>
</dbReference>
<dbReference type="eggNOG" id="COG0457">
    <property type="taxonomic scope" value="Bacteria"/>
</dbReference>
<dbReference type="RefSeq" id="WP_051972548.1">
    <property type="nucleotide sequence ID" value="NZ_CP008953.1"/>
</dbReference>
<dbReference type="InterPro" id="IPR002182">
    <property type="entry name" value="NB-ARC"/>
</dbReference>
<dbReference type="InterPro" id="IPR019734">
    <property type="entry name" value="TPR_rpt"/>
</dbReference>
<dbReference type="SUPFAM" id="SSF52540">
    <property type="entry name" value="P-loop containing nucleoside triphosphate hydrolases"/>
    <property type="match status" value="1"/>
</dbReference>
<name>A0A075USY4_9PSEU</name>
<organism evidence="3 4">
    <name type="scientific">Amycolatopsis japonica</name>
    <dbReference type="NCBI Taxonomy" id="208439"/>
    <lineage>
        <taxon>Bacteria</taxon>
        <taxon>Bacillati</taxon>
        <taxon>Actinomycetota</taxon>
        <taxon>Actinomycetes</taxon>
        <taxon>Pseudonocardiales</taxon>
        <taxon>Pseudonocardiaceae</taxon>
        <taxon>Amycolatopsis</taxon>
        <taxon>Amycolatopsis japonica group</taxon>
    </lineage>
</organism>
<sequence length="686" mass="75369">MDRWYDESPGRGEGSPLTPHQLPSVTATFVGRETELAKVSAIADRGDGRSNAIAIIAGAPGVGKTALAVQWASAQRERFPDGDLYCDLHGYAPGPASTSPEVLAGFLRALEVPGKKIPRSLEAKSALFRSLLNDRRFVIVLDNVTSPDAVRPLLPSTPGCFVLVTSRSSLSGLVVTNGARRITLDMLMPSESETLLRTAIGARRADGEPGAIRELADLCGHLPLAVRIAGERVAAHPYLRLADLLGELRSEARRLDAFETGDDEMSALRPVFSWSYQALDPATARVFRMLGLHPGPTVSVATASVLVGPPTADVRRRLDKLTAGCLLSEVDRDRFRFHDLLRVYAKERVDAEESAEEREESPRRLIEWYLACADSADRVLTPMRRRVALEVSPDVSGKLEFGTYGEALAWCEAEQANLVASVHAALAADWSSIACRRPLALWAFFTLRKPWADWIATYKAGVEAARRCSDQFSEASLLAGLGIAHRDLCRFEEALAYLESALAIRRRIDDSWGQGQALISLGIAYHEQGRFAEALGHHTDALEVFRLLGDEWGAAQTLHFLGLTNHGLGRFDQAYENLRQALDIRHRIGYRYGEAETLVGLALVFQKIDRSGESAGQLKRALELRRDMGDRYGEAAALDHLGQLWARKGETEWAKTCWGDALNIFNELGAPRAAEVYARLREVQAS</sequence>
<evidence type="ECO:0000313" key="4">
    <source>
        <dbReference type="Proteomes" id="UP000028492"/>
    </source>
</evidence>
<dbReference type="SUPFAM" id="SSF48452">
    <property type="entry name" value="TPR-like"/>
    <property type="match status" value="2"/>
</dbReference>
<dbReference type="SMART" id="SM00028">
    <property type="entry name" value="TPR"/>
    <property type="match status" value="5"/>
</dbReference>